<organism evidence="8 9">
    <name type="scientific">Knufia fluminis</name>
    <dbReference type="NCBI Taxonomy" id="191047"/>
    <lineage>
        <taxon>Eukaryota</taxon>
        <taxon>Fungi</taxon>
        <taxon>Dikarya</taxon>
        <taxon>Ascomycota</taxon>
        <taxon>Pezizomycotina</taxon>
        <taxon>Eurotiomycetes</taxon>
        <taxon>Chaetothyriomycetidae</taxon>
        <taxon>Chaetothyriales</taxon>
        <taxon>Trichomeriaceae</taxon>
        <taxon>Knufia</taxon>
    </lineage>
</organism>
<dbReference type="PANTHER" id="PTHR43791">
    <property type="entry name" value="PERMEASE-RELATED"/>
    <property type="match status" value="1"/>
</dbReference>
<evidence type="ECO:0000256" key="4">
    <source>
        <dbReference type="ARBA" id="ARBA00022989"/>
    </source>
</evidence>
<dbReference type="GO" id="GO:0016020">
    <property type="term" value="C:membrane"/>
    <property type="evidence" value="ECO:0007669"/>
    <property type="project" value="UniProtKB-SubCell"/>
</dbReference>
<dbReference type="Proteomes" id="UP001316803">
    <property type="component" value="Unassembled WGS sequence"/>
</dbReference>
<feature type="transmembrane region" description="Helical" evidence="7">
    <location>
        <begin position="415"/>
        <end position="437"/>
    </location>
</feature>
<keyword evidence="9" id="KW-1185">Reference proteome</keyword>
<keyword evidence="4 7" id="KW-1133">Transmembrane helix</keyword>
<dbReference type="SUPFAM" id="SSF103473">
    <property type="entry name" value="MFS general substrate transporter"/>
    <property type="match status" value="1"/>
</dbReference>
<feature type="transmembrane region" description="Helical" evidence="7">
    <location>
        <begin position="197"/>
        <end position="220"/>
    </location>
</feature>
<feature type="region of interest" description="Disordered" evidence="6">
    <location>
        <begin position="1"/>
        <end position="79"/>
    </location>
</feature>
<keyword evidence="3 7" id="KW-0812">Transmembrane</keyword>
<dbReference type="EMBL" id="JAKLMC020000017">
    <property type="protein sequence ID" value="KAK5952092.1"/>
    <property type="molecule type" value="Genomic_DNA"/>
</dbReference>
<proteinExistence type="predicted"/>
<accession>A0AAN8EJ76</accession>
<comment type="subcellular location">
    <subcellularLocation>
        <location evidence="1">Membrane</location>
        <topology evidence="1">Multi-pass membrane protein</topology>
    </subcellularLocation>
</comment>
<feature type="transmembrane region" description="Helical" evidence="7">
    <location>
        <begin position="350"/>
        <end position="370"/>
    </location>
</feature>
<gene>
    <name evidence="8" type="ORF">OHC33_006979</name>
</gene>
<evidence type="ECO:0000256" key="2">
    <source>
        <dbReference type="ARBA" id="ARBA00022448"/>
    </source>
</evidence>
<dbReference type="Pfam" id="PF07690">
    <property type="entry name" value="MFS_1"/>
    <property type="match status" value="1"/>
</dbReference>
<evidence type="ECO:0000256" key="3">
    <source>
        <dbReference type="ARBA" id="ARBA00022692"/>
    </source>
</evidence>
<dbReference type="PANTHER" id="PTHR43791:SF27">
    <property type="entry name" value="TRANSPORTER, PUTATIVE (AFU_ORTHOLOGUE AFUA_2G15730)-RELATED"/>
    <property type="match status" value="1"/>
</dbReference>
<sequence>MSSHHDALPLSKHTSRQPSATRSDVRQHEKADSLRFDAPRHVQRHSIEGEDDGPRTSTEHDLSSDEPGAEDDEGKRRLTRARRANTLSMDYTENEETAIIKTLDRKLVLFLAFLYLLSFLDRSNIGNARIAGLEKALQLSDFQFDYCLVAFYITYITFEWMILLYRLVPAHVYISLCVLAWGVVASLQSIVTSFTQLLALRACLGITEAAFGPGVPFYMTFFYRRSELAYRVGLQISAAPLATSFASSLAWVIVKLSQNSPIEPWRALFLFEGFPSIITAIFAWYFIPDSPETARYLTPRQRKVARLRLQEEHHDTSDTPNEKSIASKQHFYARLVSSESIKTLSSPIPWLQALIFLSINVSFASLPVFLPTIIRSMNFSALTSQILSAPPYLLSFGFVLLIGRLSDSIPDSRGICLMACSGLSATSYFTIALFGWLESTGIIPNSLSIIVRYVAVYGAAMGLFSSVVLIITWNLNNQPSRKEKGLAMMVMNVVGQCGPLIGVNLFPKHDGPHYVSGMLVSGFFMLGVVMLAGLLRWKLGRMNLVTDGKGAYEMVALQRSDGLGRDNGEEEEAEGLMDHSADALTRRKLTPVFRYML</sequence>
<evidence type="ECO:0008006" key="10">
    <source>
        <dbReference type="Google" id="ProtNLM"/>
    </source>
</evidence>
<evidence type="ECO:0000256" key="6">
    <source>
        <dbReference type="SAM" id="MobiDB-lite"/>
    </source>
</evidence>
<keyword evidence="2" id="KW-0813">Transport</keyword>
<reference evidence="8 9" key="1">
    <citation type="submission" date="2022-12" db="EMBL/GenBank/DDBJ databases">
        <title>Genomic features and morphological characterization of a novel Knufia sp. strain isolated from spacecraft assembly facility.</title>
        <authorList>
            <person name="Teixeira M."/>
            <person name="Chander A.M."/>
            <person name="Stajich J.E."/>
            <person name="Venkateswaran K."/>
        </authorList>
    </citation>
    <scope>NUCLEOTIDE SEQUENCE [LARGE SCALE GENOMIC DNA]</scope>
    <source>
        <strain evidence="8 9">FJI-L2-BK-P2</strain>
    </source>
</reference>
<feature type="transmembrane region" description="Helical" evidence="7">
    <location>
        <begin position="513"/>
        <end position="535"/>
    </location>
</feature>
<dbReference type="AlphaFoldDB" id="A0AAN8EJ76"/>
<feature type="transmembrane region" description="Helical" evidence="7">
    <location>
        <begin position="107"/>
        <end position="123"/>
    </location>
</feature>
<protein>
    <recommendedName>
        <fullName evidence="10">Major facilitator superfamily (MFS) profile domain-containing protein</fullName>
    </recommendedName>
</protein>
<comment type="caution">
    <text evidence="8">The sequence shown here is derived from an EMBL/GenBank/DDBJ whole genome shotgun (WGS) entry which is preliminary data.</text>
</comment>
<feature type="transmembrane region" description="Helical" evidence="7">
    <location>
        <begin position="382"/>
        <end position="403"/>
    </location>
</feature>
<feature type="transmembrane region" description="Helical" evidence="7">
    <location>
        <begin position="143"/>
        <end position="165"/>
    </location>
</feature>
<keyword evidence="5 7" id="KW-0472">Membrane</keyword>
<feature type="transmembrane region" description="Helical" evidence="7">
    <location>
        <begin position="265"/>
        <end position="287"/>
    </location>
</feature>
<feature type="compositionally biased region" description="Basic and acidic residues" evidence="6">
    <location>
        <begin position="23"/>
        <end position="63"/>
    </location>
</feature>
<evidence type="ECO:0000256" key="7">
    <source>
        <dbReference type="SAM" id="Phobius"/>
    </source>
</evidence>
<dbReference type="InterPro" id="IPR011701">
    <property type="entry name" value="MFS"/>
</dbReference>
<feature type="transmembrane region" description="Helical" evidence="7">
    <location>
        <begin position="172"/>
        <end position="191"/>
    </location>
</feature>
<dbReference type="FunFam" id="1.20.1250.20:FF:000018">
    <property type="entry name" value="MFS transporter permease"/>
    <property type="match status" value="1"/>
</dbReference>
<dbReference type="Gene3D" id="1.20.1250.20">
    <property type="entry name" value="MFS general substrate transporter like domains"/>
    <property type="match status" value="2"/>
</dbReference>
<name>A0AAN8EJ76_9EURO</name>
<evidence type="ECO:0000256" key="1">
    <source>
        <dbReference type="ARBA" id="ARBA00004141"/>
    </source>
</evidence>
<feature type="transmembrane region" description="Helical" evidence="7">
    <location>
        <begin position="449"/>
        <end position="473"/>
    </location>
</feature>
<feature type="transmembrane region" description="Helical" evidence="7">
    <location>
        <begin position="485"/>
        <end position="507"/>
    </location>
</feature>
<evidence type="ECO:0000313" key="9">
    <source>
        <dbReference type="Proteomes" id="UP001316803"/>
    </source>
</evidence>
<evidence type="ECO:0000256" key="5">
    <source>
        <dbReference type="ARBA" id="ARBA00023136"/>
    </source>
</evidence>
<dbReference type="InterPro" id="IPR036259">
    <property type="entry name" value="MFS_trans_sf"/>
</dbReference>
<evidence type="ECO:0000313" key="8">
    <source>
        <dbReference type="EMBL" id="KAK5952092.1"/>
    </source>
</evidence>
<dbReference type="GO" id="GO:0022857">
    <property type="term" value="F:transmembrane transporter activity"/>
    <property type="evidence" value="ECO:0007669"/>
    <property type="project" value="InterPro"/>
</dbReference>
<feature type="transmembrane region" description="Helical" evidence="7">
    <location>
        <begin position="232"/>
        <end position="253"/>
    </location>
</feature>